<dbReference type="SUPFAM" id="SSF52058">
    <property type="entry name" value="L domain-like"/>
    <property type="match status" value="2"/>
</dbReference>
<dbReference type="KEGG" id="nth:Nther_1557"/>
<evidence type="ECO:0000256" key="1">
    <source>
        <dbReference type="ARBA" id="ARBA00022614"/>
    </source>
</evidence>
<dbReference type="PROSITE" id="PS51257">
    <property type="entry name" value="PROKAR_LIPOPROTEIN"/>
    <property type="match status" value="1"/>
</dbReference>
<evidence type="ECO:0000313" key="6">
    <source>
        <dbReference type="Proteomes" id="UP000001683"/>
    </source>
</evidence>
<dbReference type="InterPro" id="IPR044060">
    <property type="entry name" value="Bacterial_rp_domain"/>
</dbReference>
<organism evidence="5 6">
    <name type="scientific">Natranaerobius thermophilus (strain ATCC BAA-1301 / DSM 18059 / JW/NM-WN-LF)</name>
    <dbReference type="NCBI Taxonomy" id="457570"/>
    <lineage>
        <taxon>Bacteria</taxon>
        <taxon>Bacillati</taxon>
        <taxon>Bacillota</taxon>
        <taxon>Clostridia</taxon>
        <taxon>Natranaerobiales</taxon>
        <taxon>Natranaerobiaceae</taxon>
        <taxon>Natranaerobius</taxon>
    </lineage>
</organism>
<sequence length="498" mass="56100">MSLTKLAYLLIVASLTVLIAFTTGCTPEYEVEVQADPEDVGKIEGEGIYEEGEDVTIEAEPEKGYEIVKWEKNGEEIDKKYIEFEIEENTEVVANFREIIIPDDNLKEAIRNELEIEGKLTKEDLKDLKNLRARGENISSLEGLQHAKNLEDLDIRGNEVTDVATLESINDLELRISLEQLPDDLSVFEDIDKLRVHTSKPEELYPLVELKDDTKLSVNISGEVEDISSLAELDNIVKLSITSESGPGGQLYDSIENFAPISELKSLKELEIHSYKIEDLGFLNLEDLQKLSLVKNDIKNIKPLRNLRDLEELTLGINPIENINALAELDNLEELNLGGTEVTDVSALSELDDLEVLQISNSNISDLFPLKNLENLRVLSANSNPISDISPLSSLEELEELDLGGTHVQDITPLKGLSKLKVLNLDLWLKLSYPPELDYTIKDISPLLELENLEKLSLKSKLAEELEDDDKTEEIINEMKERNVNIDYSFYSPLQEND</sequence>
<keyword evidence="3" id="KW-0732">Signal</keyword>
<dbReference type="PANTHER" id="PTHR46652:SF3">
    <property type="entry name" value="LEUCINE-RICH REPEAT-CONTAINING PROTEIN 9"/>
    <property type="match status" value="1"/>
</dbReference>
<dbReference type="HOGENOM" id="CLU_554075_0_0_9"/>
<dbReference type="Gene3D" id="3.80.10.10">
    <property type="entry name" value="Ribonuclease Inhibitor"/>
    <property type="match status" value="1"/>
</dbReference>
<keyword evidence="1" id="KW-0433">Leucine-rich repeat</keyword>
<proteinExistence type="predicted"/>
<dbReference type="InParanoid" id="B2A432"/>
<dbReference type="EMBL" id="CP001034">
    <property type="protein sequence ID" value="ACB85134.1"/>
    <property type="molecule type" value="Genomic_DNA"/>
</dbReference>
<dbReference type="Pfam" id="PF12799">
    <property type="entry name" value="LRR_4"/>
    <property type="match status" value="2"/>
</dbReference>
<keyword evidence="6" id="KW-1185">Reference proteome</keyword>
<name>B2A432_NATTJ</name>
<dbReference type="PROSITE" id="PS51450">
    <property type="entry name" value="LRR"/>
    <property type="match status" value="3"/>
</dbReference>
<gene>
    <name evidence="5" type="ordered locus">Nther_1557</name>
</gene>
<feature type="signal peptide" evidence="3">
    <location>
        <begin position="1"/>
        <end position="19"/>
    </location>
</feature>
<dbReference type="InterPro" id="IPR025875">
    <property type="entry name" value="Leu-rich_rpt_4"/>
</dbReference>
<feature type="chain" id="PRO_5038695795" description="Bacterial repeat domain-containing protein" evidence="3">
    <location>
        <begin position="20"/>
        <end position="498"/>
    </location>
</feature>
<accession>B2A432</accession>
<evidence type="ECO:0000259" key="4">
    <source>
        <dbReference type="Pfam" id="PF18998"/>
    </source>
</evidence>
<protein>
    <recommendedName>
        <fullName evidence="4">Bacterial repeat domain-containing protein</fullName>
    </recommendedName>
</protein>
<dbReference type="InterPro" id="IPR032675">
    <property type="entry name" value="LRR_dom_sf"/>
</dbReference>
<dbReference type="SMART" id="SM00365">
    <property type="entry name" value="LRR_SD22"/>
    <property type="match status" value="5"/>
</dbReference>
<keyword evidence="2" id="KW-0677">Repeat</keyword>
<dbReference type="eggNOG" id="COG4886">
    <property type="taxonomic scope" value="Bacteria"/>
</dbReference>
<evidence type="ECO:0000256" key="3">
    <source>
        <dbReference type="SAM" id="SignalP"/>
    </source>
</evidence>
<evidence type="ECO:0000313" key="5">
    <source>
        <dbReference type="EMBL" id="ACB85134.1"/>
    </source>
</evidence>
<dbReference type="AlphaFoldDB" id="B2A432"/>
<dbReference type="RefSeq" id="WP_012448004.1">
    <property type="nucleotide sequence ID" value="NC_010718.1"/>
</dbReference>
<reference evidence="5 6" key="2">
    <citation type="journal article" date="2011" name="J. Bacteriol.">
        <title>Complete genome sequence of the anaerobic, halophilic alkalithermophile Natranaerobius thermophilus JW/NM-WN-LF.</title>
        <authorList>
            <person name="Zhao B."/>
            <person name="Mesbah N.M."/>
            <person name="Dalin E."/>
            <person name="Goodwin L."/>
            <person name="Nolan M."/>
            <person name="Pitluck S."/>
            <person name="Chertkov O."/>
            <person name="Brettin T.S."/>
            <person name="Han J."/>
            <person name="Larimer F.W."/>
            <person name="Land M.L."/>
            <person name="Hauser L."/>
            <person name="Kyrpides N."/>
            <person name="Wiegel J."/>
        </authorList>
    </citation>
    <scope>NUCLEOTIDE SEQUENCE [LARGE SCALE GENOMIC DNA]</scope>
    <source>
        <strain evidence="6">ATCC BAA-1301 / DSM 18059 / JW/NM-WN-LF</strain>
    </source>
</reference>
<dbReference type="STRING" id="457570.Nther_1557"/>
<dbReference type="InterPro" id="IPR001611">
    <property type="entry name" value="Leu-rich_rpt"/>
</dbReference>
<dbReference type="Pfam" id="PF18998">
    <property type="entry name" value="Flg_new_2"/>
    <property type="match status" value="1"/>
</dbReference>
<dbReference type="PANTHER" id="PTHR46652">
    <property type="entry name" value="LEUCINE-RICH REPEAT AND IQ DOMAIN-CONTAINING PROTEIN 1-RELATED"/>
    <property type="match status" value="1"/>
</dbReference>
<dbReference type="Proteomes" id="UP000001683">
    <property type="component" value="Chromosome"/>
</dbReference>
<feature type="domain" description="Bacterial repeat" evidence="4">
    <location>
        <begin position="32"/>
        <end position="99"/>
    </location>
</feature>
<reference evidence="5 6" key="1">
    <citation type="submission" date="2008-04" db="EMBL/GenBank/DDBJ databases">
        <title>Complete sequence of chromosome of Natranaerobius thermophilus JW/NM-WN-LF.</title>
        <authorList>
            <consortium name="US DOE Joint Genome Institute"/>
            <person name="Copeland A."/>
            <person name="Lucas S."/>
            <person name="Lapidus A."/>
            <person name="Glavina del Rio T."/>
            <person name="Dalin E."/>
            <person name="Tice H."/>
            <person name="Bruce D."/>
            <person name="Goodwin L."/>
            <person name="Pitluck S."/>
            <person name="Chertkov O."/>
            <person name="Brettin T."/>
            <person name="Detter J.C."/>
            <person name="Han C."/>
            <person name="Kuske C.R."/>
            <person name="Schmutz J."/>
            <person name="Larimer F."/>
            <person name="Land M."/>
            <person name="Hauser L."/>
            <person name="Kyrpides N."/>
            <person name="Lykidis A."/>
            <person name="Mesbah N.M."/>
            <person name="Wiegel J."/>
        </authorList>
    </citation>
    <scope>NUCLEOTIDE SEQUENCE [LARGE SCALE GENOMIC DNA]</scope>
    <source>
        <strain evidence="6">ATCC BAA-1301 / DSM 18059 / JW/NM-WN-LF</strain>
    </source>
</reference>
<evidence type="ECO:0000256" key="2">
    <source>
        <dbReference type="ARBA" id="ARBA00022737"/>
    </source>
</evidence>
<dbReference type="InterPro" id="IPR050836">
    <property type="entry name" value="SDS22/Internalin_LRR"/>
</dbReference>
<dbReference type="OrthoDB" id="1910526at2"/>